<evidence type="ECO:0000256" key="4">
    <source>
        <dbReference type="ARBA" id="ARBA00024446"/>
    </source>
</evidence>
<dbReference type="PANTHER" id="PTHR39330:SF1">
    <property type="entry name" value="ETHANOLAMINE AMMONIA-LYASE SMALL SUBUNIT"/>
    <property type="match status" value="1"/>
</dbReference>
<comment type="cofactor">
    <cofactor evidence="5">
        <name>adenosylcob(III)alamin</name>
        <dbReference type="ChEBI" id="CHEBI:18408"/>
    </cofactor>
    <text evidence="5">Binds between the large and small subunits.</text>
</comment>
<keyword evidence="2 5" id="KW-0456">Lyase</keyword>
<dbReference type="EC" id="4.3.1.7" evidence="5"/>
<accession>Q12QB6</accession>
<dbReference type="GO" id="GO:0046336">
    <property type="term" value="P:ethanolamine catabolic process"/>
    <property type="evidence" value="ECO:0007669"/>
    <property type="project" value="UniProtKB-UniRule"/>
</dbReference>
<sequence length="253" mass="27709">MRPSELVQADPWPELMAFTQARISLGRVGTSLPTAQVQALALAHAMARDAVHLPLDVPLLAQGLKDLGFDTLTVTSQANNRSQYLLRPDLGRRLHERHFAELEQYQRERPSLLLVIADGLSSLAVARHSLPLIKEMSTRLPKDWTLAPVVIATQGRVALGDEIAQRLNATMVAILIGERPGLTTPDSLGVYFTYAPRVGCSDAMRNCISNIHPQGLDYASAATKLIWLAKEALKRRVSGVMLKDTAPVNHSLT</sequence>
<dbReference type="InterPro" id="IPR042255">
    <property type="entry name" value="EutC_N"/>
</dbReference>
<proteinExistence type="inferred from homology"/>
<comment type="similarity">
    <text evidence="5">Belongs to the EutC family.</text>
</comment>
<evidence type="ECO:0000256" key="2">
    <source>
        <dbReference type="ARBA" id="ARBA00023239"/>
    </source>
</evidence>
<dbReference type="KEGG" id="sdn:Sden_1072"/>
<dbReference type="InterPro" id="IPR042251">
    <property type="entry name" value="EutC_C"/>
</dbReference>
<comment type="function">
    <text evidence="5">Catalyzes the deamination of various vicinal amino-alcohols to oxo compounds. Allows this organism to utilize ethanolamine as the sole source of nitrogen and carbon in the presence of external vitamin B12.</text>
</comment>
<dbReference type="HAMAP" id="MF_00601">
    <property type="entry name" value="EutC"/>
    <property type="match status" value="1"/>
</dbReference>
<dbReference type="GO" id="GO:0031419">
    <property type="term" value="F:cobalamin binding"/>
    <property type="evidence" value="ECO:0007669"/>
    <property type="project" value="UniProtKB-UniRule"/>
</dbReference>
<dbReference type="Pfam" id="PF05985">
    <property type="entry name" value="EutC"/>
    <property type="match status" value="1"/>
</dbReference>
<protein>
    <recommendedName>
        <fullName evidence="5">Ethanolamine ammonia-lyase small subunit</fullName>
        <shortName evidence="5">EAL small subunit</shortName>
        <ecNumber evidence="5">4.3.1.7</ecNumber>
    </recommendedName>
</protein>
<dbReference type="UniPathway" id="UPA00560"/>
<dbReference type="GO" id="GO:0009350">
    <property type="term" value="C:ethanolamine ammonia-lyase complex"/>
    <property type="evidence" value="ECO:0007669"/>
    <property type="project" value="UniProtKB-UniRule"/>
</dbReference>
<feature type="binding site" evidence="5">
    <location>
        <position position="178"/>
    </location>
    <ligand>
        <name>adenosylcob(III)alamin</name>
        <dbReference type="ChEBI" id="CHEBI:18408"/>
    </ligand>
</feature>
<feature type="binding site" evidence="5">
    <location>
        <position position="157"/>
    </location>
    <ligand>
        <name>adenosylcob(III)alamin</name>
        <dbReference type="ChEBI" id="CHEBI:18408"/>
    </ligand>
</feature>
<dbReference type="GO" id="GO:0031471">
    <property type="term" value="C:ethanolamine degradation polyhedral organelle"/>
    <property type="evidence" value="ECO:0007669"/>
    <property type="project" value="UniProtKB-UniRule"/>
</dbReference>
<dbReference type="PIRSF" id="PIRSF018982">
    <property type="entry name" value="EutC"/>
    <property type="match status" value="1"/>
</dbReference>
<dbReference type="NCBIfam" id="NF003971">
    <property type="entry name" value="PRK05465.1"/>
    <property type="match status" value="1"/>
</dbReference>
<dbReference type="PANTHER" id="PTHR39330">
    <property type="entry name" value="ETHANOLAMINE AMMONIA-LYASE LIGHT CHAIN"/>
    <property type="match status" value="1"/>
</dbReference>
<dbReference type="Gene3D" id="3.40.50.11240">
    <property type="entry name" value="Ethanolamine ammonia-lyase light chain (EutC)"/>
    <property type="match status" value="1"/>
</dbReference>
<dbReference type="EMBL" id="CP000302">
    <property type="protein sequence ID" value="ABE54360.1"/>
    <property type="molecule type" value="Genomic_DNA"/>
</dbReference>
<comment type="subunit">
    <text evidence="5">The basic unit is a heterodimer which dimerizes to form tetramers. The heterotetramers trimerize; 6 large subunits form a core ring with 6 small subunits projecting outwards.</text>
</comment>
<dbReference type="HOGENOM" id="CLU_068224_1_0_6"/>
<evidence type="ECO:0000313" key="6">
    <source>
        <dbReference type="EMBL" id="ABE54360.1"/>
    </source>
</evidence>
<reference evidence="6 7" key="1">
    <citation type="submission" date="2006-03" db="EMBL/GenBank/DDBJ databases">
        <title>Complete sequence of Shewanella denitrificans OS217.</title>
        <authorList>
            <consortium name="US DOE Joint Genome Institute"/>
            <person name="Copeland A."/>
            <person name="Lucas S."/>
            <person name="Lapidus A."/>
            <person name="Barry K."/>
            <person name="Detter J.C."/>
            <person name="Glavina del Rio T."/>
            <person name="Hammon N."/>
            <person name="Israni S."/>
            <person name="Dalin E."/>
            <person name="Tice H."/>
            <person name="Pitluck S."/>
            <person name="Brettin T."/>
            <person name="Bruce D."/>
            <person name="Han C."/>
            <person name="Tapia R."/>
            <person name="Gilna P."/>
            <person name="Kiss H."/>
            <person name="Schmutz J."/>
            <person name="Larimer F."/>
            <person name="Land M."/>
            <person name="Hauser L."/>
            <person name="Kyrpides N."/>
            <person name="Lykidis A."/>
            <person name="Richardson P."/>
        </authorList>
    </citation>
    <scope>NUCLEOTIDE SEQUENCE [LARGE SCALE GENOMIC DNA]</scope>
    <source>
        <strain evidence="7">OS217 / ATCC BAA-1090 / DSM 15013</strain>
    </source>
</reference>
<evidence type="ECO:0000256" key="5">
    <source>
        <dbReference type="HAMAP-Rule" id="MF_00601"/>
    </source>
</evidence>
<dbReference type="eggNOG" id="COG4302">
    <property type="taxonomic scope" value="Bacteria"/>
</dbReference>
<dbReference type="Gene3D" id="1.10.30.40">
    <property type="entry name" value="Ethanolamine ammonia-lyase light chain (EutC), N-terminal domain"/>
    <property type="match status" value="1"/>
</dbReference>
<evidence type="ECO:0000313" key="7">
    <source>
        <dbReference type="Proteomes" id="UP000001982"/>
    </source>
</evidence>
<dbReference type="GO" id="GO:0006520">
    <property type="term" value="P:amino acid metabolic process"/>
    <property type="evidence" value="ECO:0007669"/>
    <property type="project" value="InterPro"/>
</dbReference>
<name>Q12QB6_SHEDO</name>
<organism evidence="6 7">
    <name type="scientific">Shewanella denitrificans (strain OS217 / ATCC BAA-1090 / DSM 15013)</name>
    <dbReference type="NCBI Taxonomy" id="318161"/>
    <lineage>
        <taxon>Bacteria</taxon>
        <taxon>Pseudomonadati</taxon>
        <taxon>Pseudomonadota</taxon>
        <taxon>Gammaproteobacteria</taxon>
        <taxon>Alteromonadales</taxon>
        <taxon>Shewanellaceae</taxon>
        <taxon>Shewanella</taxon>
    </lineage>
</organism>
<keyword evidence="3 5" id="KW-0170">Cobalt</keyword>
<comment type="pathway">
    <text evidence="5">Amine and polyamine degradation; ethanolamine degradation.</text>
</comment>
<feature type="binding site" evidence="5">
    <location>
        <position position="207"/>
    </location>
    <ligand>
        <name>adenosylcob(III)alamin</name>
        <dbReference type="ChEBI" id="CHEBI:18408"/>
    </ligand>
</feature>
<comment type="subcellular location">
    <subcellularLocation>
        <location evidence="5">Bacterial microcompartment</location>
    </subcellularLocation>
</comment>
<evidence type="ECO:0000256" key="1">
    <source>
        <dbReference type="ARBA" id="ARBA00022628"/>
    </source>
</evidence>
<comment type="catalytic activity">
    <reaction evidence="5">
        <text>ethanolamine = acetaldehyde + NH4(+)</text>
        <dbReference type="Rhea" id="RHEA:15313"/>
        <dbReference type="ChEBI" id="CHEBI:15343"/>
        <dbReference type="ChEBI" id="CHEBI:28938"/>
        <dbReference type="ChEBI" id="CHEBI:57603"/>
        <dbReference type="EC" id="4.3.1.7"/>
    </reaction>
</comment>
<dbReference type="Proteomes" id="UP000001982">
    <property type="component" value="Chromosome"/>
</dbReference>
<evidence type="ECO:0000256" key="3">
    <source>
        <dbReference type="ARBA" id="ARBA00023285"/>
    </source>
</evidence>
<dbReference type="STRING" id="318161.Sden_1072"/>
<dbReference type="InterPro" id="IPR009246">
    <property type="entry name" value="EutC"/>
</dbReference>
<dbReference type="AlphaFoldDB" id="Q12QB6"/>
<dbReference type="GO" id="GO:0008851">
    <property type="term" value="F:ethanolamine ammonia-lyase activity"/>
    <property type="evidence" value="ECO:0007669"/>
    <property type="project" value="UniProtKB-UniRule"/>
</dbReference>
<keyword evidence="4 5" id="KW-1283">Bacterial microcompartment</keyword>
<keyword evidence="1 5" id="KW-0846">Cobalamin</keyword>
<gene>
    <name evidence="5" type="primary">eutC</name>
    <name evidence="6" type="ordered locus">Sden_1072</name>
</gene>
<keyword evidence="7" id="KW-1185">Reference proteome</keyword>